<keyword evidence="1" id="KW-0472">Membrane</keyword>
<evidence type="ECO:0000313" key="2">
    <source>
        <dbReference type="EMBL" id="MDR7354183.1"/>
    </source>
</evidence>
<keyword evidence="3" id="KW-1185">Reference proteome</keyword>
<proteinExistence type="predicted"/>
<feature type="transmembrane region" description="Helical" evidence="1">
    <location>
        <begin position="477"/>
        <end position="510"/>
    </location>
</feature>
<dbReference type="EMBL" id="JAVDYF010000001">
    <property type="protein sequence ID" value="MDR7354183.1"/>
    <property type="molecule type" value="Genomic_DNA"/>
</dbReference>
<protein>
    <submittedName>
        <fullName evidence="2">Membrane protein</fullName>
    </submittedName>
</protein>
<accession>A0ABU2B6E9</accession>
<evidence type="ECO:0000313" key="3">
    <source>
        <dbReference type="Proteomes" id="UP001183619"/>
    </source>
</evidence>
<dbReference type="Proteomes" id="UP001183619">
    <property type="component" value="Unassembled WGS sequence"/>
</dbReference>
<organism evidence="2 3">
    <name type="scientific">Corynebacterium felinum</name>
    <dbReference type="NCBI Taxonomy" id="131318"/>
    <lineage>
        <taxon>Bacteria</taxon>
        <taxon>Bacillati</taxon>
        <taxon>Actinomycetota</taxon>
        <taxon>Actinomycetes</taxon>
        <taxon>Mycobacteriales</taxon>
        <taxon>Corynebacteriaceae</taxon>
        <taxon>Corynebacterium</taxon>
    </lineage>
</organism>
<reference evidence="2 3" key="1">
    <citation type="submission" date="2023-07" db="EMBL/GenBank/DDBJ databases">
        <title>Sequencing the genomes of 1000 actinobacteria strains.</title>
        <authorList>
            <person name="Klenk H.-P."/>
        </authorList>
    </citation>
    <scope>NUCLEOTIDE SEQUENCE [LARGE SCALE GENOMIC DNA]</scope>
    <source>
        <strain evidence="2 3">DSM 44508</strain>
    </source>
</reference>
<keyword evidence="1" id="KW-0812">Transmembrane</keyword>
<evidence type="ECO:0000256" key="1">
    <source>
        <dbReference type="SAM" id="Phobius"/>
    </source>
</evidence>
<gene>
    <name evidence="2" type="ORF">J2S37_000721</name>
</gene>
<dbReference type="RefSeq" id="WP_277104431.1">
    <property type="nucleotide sequence ID" value="NZ_BAAAJS010000006.1"/>
</dbReference>
<name>A0ABU2B6E9_9CORY</name>
<sequence>MAGYDYSPLIRKLSEHVDVVNENILTVNRQVDLLGHEVGEVRTDVATTKTELLALQKAFNDYVNQAERIAAIQRAETKLGNLQADLDRQYGHYSIVRRTSIGVLQAFDIGNVTDDVVSHVSEELMIQSPGYWLAPALVALAAWSRDDKEITDCSITEAYKRNPAKTALFFALILRRVNRIDAAIHWLKHYLKNCNSRALTRETAVILEAASHNAFGPQGAQLISTQLHEWNHNLRMNDDITKTQVNEWVKEIETNAAILADKEFDTLASLSPDFPQAKAMLEAATALGRTTEKYTNVRDSEYSALGAIEDLLDDLLEQLVTEYDDEELPLRREVAFNEAIIDTDGDRERSKELANQYIRALEETVDAVTLQTRTAISPEIMGVSIRTQQMAIGSGIDDFSQAVKDYTRNYRAQAITDLRIELDSTHSGQAATYNFIGYHTTTSENEADAIERLEAAWAATFKNHIDTLKFTLPIVPILLALFAIIVFFSIGLLQGILGLILIPAGMYYWITHKKKAAEKAIAEAESHRDEAFTHSKHIMLQARAEFTDLILEYEELDSDQEKLENLLHTWPTRVTPALTTDKN</sequence>
<comment type="caution">
    <text evidence="2">The sequence shown here is derived from an EMBL/GenBank/DDBJ whole genome shotgun (WGS) entry which is preliminary data.</text>
</comment>
<keyword evidence="1" id="KW-1133">Transmembrane helix</keyword>